<feature type="compositionally biased region" description="Basic residues" evidence="1">
    <location>
        <begin position="64"/>
        <end position="74"/>
    </location>
</feature>
<evidence type="ECO:0000313" key="2">
    <source>
        <dbReference type="EMBL" id="EGZ12937.1"/>
    </source>
</evidence>
<keyword evidence="3" id="KW-1185">Reference proteome</keyword>
<dbReference type="AlphaFoldDB" id="G4ZTM6"/>
<dbReference type="InParanoid" id="G4ZTM6"/>
<gene>
    <name evidence="2" type="ORF">PHYSODRAFT_286520</name>
</gene>
<dbReference type="KEGG" id="psoj:PHYSODRAFT_286520"/>
<evidence type="ECO:0000313" key="3">
    <source>
        <dbReference type="Proteomes" id="UP000002640"/>
    </source>
</evidence>
<feature type="region of interest" description="Disordered" evidence="1">
    <location>
        <begin position="53"/>
        <end position="81"/>
    </location>
</feature>
<dbReference type="Proteomes" id="UP000002640">
    <property type="component" value="Unassembled WGS sequence"/>
</dbReference>
<protein>
    <submittedName>
        <fullName evidence="2">Uncharacterized protein</fullName>
    </submittedName>
</protein>
<evidence type="ECO:0000256" key="1">
    <source>
        <dbReference type="SAM" id="MobiDB-lite"/>
    </source>
</evidence>
<name>G4ZTM6_PHYSP</name>
<dbReference type="RefSeq" id="XP_009530366.1">
    <property type="nucleotide sequence ID" value="XM_009532071.1"/>
</dbReference>
<dbReference type="GeneID" id="20640383"/>
<feature type="region of interest" description="Disordered" evidence="1">
    <location>
        <begin position="1"/>
        <end position="20"/>
    </location>
</feature>
<organism evidence="2 3">
    <name type="scientific">Phytophthora sojae (strain P6497)</name>
    <name type="common">Soybean stem and root rot agent</name>
    <name type="synonym">Phytophthora megasperma f. sp. glycines</name>
    <dbReference type="NCBI Taxonomy" id="1094619"/>
    <lineage>
        <taxon>Eukaryota</taxon>
        <taxon>Sar</taxon>
        <taxon>Stramenopiles</taxon>
        <taxon>Oomycota</taxon>
        <taxon>Peronosporomycetes</taxon>
        <taxon>Peronosporales</taxon>
        <taxon>Peronosporaceae</taxon>
        <taxon>Phytophthora</taxon>
    </lineage>
</organism>
<accession>G4ZTM6</accession>
<dbReference type="EMBL" id="JH159156">
    <property type="protein sequence ID" value="EGZ12937.1"/>
    <property type="molecule type" value="Genomic_DNA"/>
</dbReference>
<feature type="compositionally biased region" description="Polar residues" evidence="1">
    <location>
        <begin position="1"/>
        <end position="11"/>
    </location>
</feature>
<sequence>MAAYFDSSSKGTWRERPRTTLPTVLESRADTPIASRPAVTWTNFGCSHKRYLNGKPSRGQLSPHCRRRRTRRMRTPPYAVD</sequence>
<reference evidence="2 3" key="1">
    <citation type="journal article" date="2006" name="Science">
        <title>Phytophthora genome sequences uncover evolutionary origins and mechanisms of pathogenesis.</title>
        <authorList>
            <person name="Tyler B.M."/>
            <person name="Tripathy S."/>
            <person name="Zhang X."/>
            <person name="Dehal P."/>
            <person name="Jiang R.H."/>
            <person name="Aerts A."/>
            <person name="Arredondo F.D."/>
            <person name="Baxter L."/>
            <person name="Bensasson D."/>
            <person name="Beynon J.L."/>
            <person name="Chapman J."/>
            <person name="Damasceno C.M."/>
            <person name="Dorrance A.E."/>
            <person name="Dou D."/>
            <person name="Dickerman A.W."/>
            <person name="Dubchak I.L."/>
            <person name="Garbelotto M."/>
            <person name="Gijzen M."/>
            <person name="Gordon S.G."/>
            <person name="Govers F."/>
            <person name="Grunwald N.J."/>
            <person name="Huang W."/>
            <person name="Ivors K.L."/>
            <person name="Jones R.W."/>
            <person name="Kamoun S."/>
            <person name="Krampis K."/>
            <person name="Lamour K.H."/>
            <person name="Lee M.K."/>
            <person name="McDonald W.H."/>
            <person name="Medina M."/>
            <person name="Meijer H.J."/>
            <person name="Nordberg E.K."/>
            <person name="Maclean D.J."/>
            <person name="Ospina-Giraldo M.D."/>
            <person name="Morris P.F."/>
            <person name="Phuntumart V."/>
            <person name="Putnam N.H."/>
            <person name="Rash S."/>
            <person name="Rose J.K."/>
            <person name="Sakihama Y."/>
            <person name="Salamov A.A."/>
            <person name="Savidor A."/>
            <person name="Scheuring C.F."/>
            <person name="Smith B.M."/>
            <person name="Sobral B.W."/>
            <person name="Terry A."/>
            <person name="Torto-Alalibo T.A."/>
            <person name="Win J."/>
            <person name="Xu Z."/>
            <person name="Zhang H."/>
            <person name="Grigoriev I.V."/>
            <person name="Rokhsar D.S."/>
            <person name="Boore J.L."/>
        </authorList>
    </citation>
    <scope>NUCLEOTIDE SEQUENCE [LARGE SCALE GENOMIC DNA]</scope>
    <source>
        <strain evidence="2 3">P6497</strain>
    </source>
</reference>
<proteinExistence type="predicted"/>